<accession>A0ABS2A2C3</accession>
<dbReference type="Pfam" id="PF14065">
    <property type="entry name" value="Pvc16_N"/>
    <property type="match status" value="1"/>
</dbReference>
<keyword evidence="3" id="KW-1185">Reference proteome</keyword>
<dbReference type="EMBL" id="JAENHP010000001">
    <property type="protein sequence ID" value="MBM2613992.1"/>
    <property type="molecule type" value="Genomic_DNA"/>
</dbReference>
<evidence type="ECO:0000313" key="2">
    <source>
        <dbReference type="EMBL" id="MBM2613992.1"/>
    </source>
</evidence>
<dbReference type="InterPro" id="IPR025351">
    <property type="entry name" value="Pvc16_N"/>
</dbReference>
<reference evidence="2 3" key="1">
    <citation type="submission" date="2021-01" db="EMBL/GenBank/DDBJ databases">
        <title>Actinoplanes sp. nov. LDG1-06 isolated from lichen.</title>
        <authorList>
            <person name="Saeng-In P."/>
            <person name="Phongsopitanun W."/>
            <person name="Kanchanasin P."/>
            <person name="Yuki M."/>
            <person name="Kudo T."/>
            <person name="Ohkuma M."/>
            <person name="Tanasupawat S."/>
        </authorList>
    </citation>
    <scope>NUCLEOTIDE SEQUENCE [LARGE SCALE GENOMIC DNA]</scope>
    <source>
        <strain evidence="2 3">LDG1-06</strain>
    </source>
</reference>
<dbReference type="RefSeq" id="WP_203373920.1">
    <property type="nucleotide sequence ID" value="NZ_JAENHP010000001.1"/>
</dbReference>
<evidence type="ECO:0000313" key="3">
    <source>
        <dbReference type="Proteomes" id="UP000632138"/>
    </source>
</evidence>
<dbReference type="Proteomes" id="UP000632138">
    <property type="component" value="Unassembled WGS sequence"/>
</dbReference>
<feature type="domain" description="Pvc16 N-terminal" evidence="1">
    <location>
        <begin position="5"/>
        <end position="159"/>
    </location>
</feature>
<proteinExistence type="predicted"/>
<sequence length="186" mass="20545">MIDELDTTIAALLDDAEAPAELRAADVSFAGPDKDFKPAQPTVNLFLYALRENRELRATTPVYQRTNDTTYKSTPPPARVDCTYLVTAWSPKSGGLRVAEEHRLLGLCLWWLGHFPLIGPAQLPAEVARAPEDRSMGQFWSALGIVPRAAFDLTVTVALRSLDPDGEFGVVKTFEIHEELLRKDGP</sequence>
<gene>
    <name evidence="2" type="ORF">JIG36_00285</name>
</gene>
<protein>
    <submittedName>
        <fullName evidence="2">DUF4255 domain-containing protein</fullName>
    </submittedName>
</protein>
<evidence type="ECO:0000259" key="1">
    <source>
        <dbReference type="Pfam" id="PF14065"/>
    </source>
</evidence>
<organism evidence="2 3">
    <name type="scientific">Paractinoplanes ovalisporus</name>
    <dbReference type="NCBI Taxonomy" id="2810368"/>
    <lineage>
        <taxon>Bacteria</taxon>
        <taxon>Bacillati</taxon>
        <taxon>Actinomycetota</taxon>
        <taxon>Actinomycetes</taxon>
        <taxon>Micromonosporales</taxon>
        <taxon>Micromonosporaceae</taxon>
        <taxon>Paractinoplanes</taxon>
    </lineage>
</organism>
<comment type="caution">
    <text evidence="2">The sequence shown here is derived from an EMBL/GenBank/DDBJ whole genome shotgun (WGS) entry which is preliminary data.</text>
</comment>
<name>A0ABS2A2C3_9ACTN</name>